<dbReference type="InterPro" id="IPR006321">
    <property type="entry name" value="PilT/PilU"/>
</dbReference>
<evidence type="ECO:0000313" key="4">
    <source>
        <dbReference type="Proteomes" id="UP001595279"/>
    </source>
</evidence>
<dbReference type="Proteomes" id="UP001595279">
    <property type="component" value="Unassembled WGS sequence"/>
</dbReference>
<sequence length="348" mass="38885">MIQQFAQLLTDAVEKQASDIHMTVGRAPVFRIHGRLREQEEQAMDPAFIRQMVEDVLAEEQLEKLKEQRELDFSYDIPGVSRFRINVYHQRGNLALAVRVIPASIPSLEELRLPAVLKDVIQDTQGLILVTGPTGSGKSTTLASLVDYMNRTQEKHIITLEDPIEYMHGHQRSVIDQREIGSDTMSFAGGLRASLRQDPDVILVGEMRDLETISTAITAAETGHLVLGTLHTTDAVSTIERVIDVFPPSQQAQIRIQLSTVLKAVVSQRLLLNQVGSGRRAATEILINTSAVKNLIRNEKMHQMQNVLQTSRGQGMHTLEMDVQKLLQQKEVGYDSAVPYLREGARGR</sequence>
<dbReference type="NCBIfam" id="TIGR01420">
    <property type="entry name" value="pilT_fam"/>
    <property type="match status" value="1"/>
</dbReference>
<proteinExistence type="inferred from homology"/>
<dbReference type="SMART" id="SM00382">
    <property type="entry name" value="AAA"/>
    <property type="match status" value="1"/>
</dbReference>
<feature type="domain" description="Bacterial type II secretion system protein E" evidence="2">
    <location>
        <begin position="195"/>
        <end position="209"/>
    </location>
</feature>
<comment type="caution">
    <text evidence="3">The sequence shown here is derived from an EMBL/GenBank/DDBJ whole genome shotgun (WGS) entry which is preliminary data.</text>
</comment>
<dbReference type="CDD" id="cd01131">
    <property type="entry name" value="PilT"/>
    <property type="match status" value="1"/>
</dbReference>
<accession>A0ABV7CUT7</accession>
<name>A0ABV7CUT7_9BACI</name>
<keyword evidence="4" id="KW-1185">Reference proteome</keyword>
<dbReference type="Gene3D" id="3.40.50.300">
    <property type="entry name" value="P-loop containing nucleotide triphosphate hydrolases"/>
    <property type="match status" value="1"/>
</dbReference>
<organism evidence="3 4">
    <name type="scientific">Virgibacillus xinjiangensis</name>
    <dbReference type="NCBI Taxonomy" id="393090"/>
    <lineage>
        <taxon>Bacteria</taxon>
        <taxon>Bacillati</taxon>
        <taxon>Bacillota</taxon>
        <taxon>Bacilli</taxon>
        <taxon>Bacillales</taxon>
        <taxon>Bacillaceae</taxon>
        <taxon>Virgibacillus</taxon>
    </lineage>
</organism>
<dbReference type="Gene3D" id="3.30.450.90">
    <property type="match status" value="1"/>
</dbReference>
<dbReference type="InterPro" id="IPR003593">
    <property type="entry name" value="AAA+_ATPase"/>
</dbReference>
<dbReference type="InterPro" id="IPR050921">
    <property type="entry name" value="T4SS_GSP_E_ATPase"/>
</dbReference>
<dbReference type="PROSITE" id="PS00662">
    <property type="entry name" value="T2SP_E"/>
    <property type="match status" value="1"/>
</dbReference>
<dbReference type="EMBL" id="JBHRSA010000031">
    <property type="protein sequence ID" value="MFC3040115.1"/>
    <property type="molecule type" value="Genomic_DNA"/>
</dbReference>
<dbReference type="RefSeq" id="WP_390270878.1">
    <property type="nucleotide sequence ID" value="NZ_JBHRSA010000031.1"/>
</dbReference>
<comment type="similarity">
    <text evidence="1">Belongs to the GSP E family.</text>
</comment>
<protein>
    <submittedName>
        <fullName evidence="3">Type IV pilus twitching motility protein PilT</fullName>
    </submittedName>
</protein>
<evidence type="ECO:0000259" key="2">
    <source>
        <dbReference type="PROSITE" id="PS00662"/>
    </source>
</evidence>
<evidence type="ECO:0000256" key="1">
    <source>
        <dbReference type="ARBA" id="ARBA00006611"/>
    </source>
</evidence>
<dbReference type="PANTHER" id="PTHR30486">
    <property type="entry name" value="TWITCHING MOTILITY PROTEIN PILT"/>
    <property type="match status" value="1"/>
</dbReference>
<gene>
    <name evidence="3" type="ORF">ACFOGI_07605</name>
</gene>
<dbReference type="Pfam" id="PF00437">
    <property type="entry name" value="T2SSE"/>
    <property type="match status" value="1"/>
</dbReference>
<dbReference type="SUPFAM" id="SSF52540">
    <property type="entry name" value="P-loop containing nucleoside triphosphate hydrolases"/>
    <property type="match status" value="1"/>
</dbReference>
<reference evidence="4" key="1">
    <citation type="journal article" date="2019" name="Int. J. Syst. Evol. Microbiol.">
        <title>The Global Catalogue of Microorganisms (GCM) 10K type strain sequencing project: providing services to taxonomists for standard genome sequencing and annotation.</title>
        <authorList>
            <consortium name="The Broad Institute Genomics Platform"/>
            <consortium name="The Broad Institute Genome Sequencing Center for Infectious Disease"/>
            <person name="Wu L."/>
            <person name="Ma J."/>
        </authorList>
    </citation>
    <scope>NUCLEOTIDE SEQUENCE [LARGE SCALE GENOMIC DNA]</scope>
    <source>
        <strain evidence="4">KCTC 13128</strain>
    </source>
</reference>
<dbReference type="InterPro" id="IPR027417">
    <property type="entry name" value="P-loop_NTPase"/>
</dbReference>
<dbReference type="InterPro" id="IPR001482">
    <property type="entry name" value="T2SS/T4SS_dom"/>
</dbReference>
<evidence type="ECO:0000313" key="3">
    <source>
        <dbReference type="EMBL" id="MFC3040115.1"/>
    </source>
</evidence>